<sequence>MIEAKAEETVSLRDHRRYSIKNRRRLSGPALRTFTAISDGWNLSRCQRCCLLGGRSTSAYHRWERRALNHSALVLTTNTLFRISLAFRIHRTLTILFEGECETNAWLRNCHLAEPFNGLAPVVLMIDGGVDGLLAVCRFLEGASQGINMQPNSADVGFQPYSDDELVIADESAPDRGVQSDEQKCPP</sequence>
<accession>A0ABU8RY61</accession>
<protein>
    <recommendedName>
        <fullName evidence="3">DUF2384 domain-containing protein</fullName>
    </recommendedName>
</protein>
<keyword evidence="2" id="KW-1185">Reference proteome</keyword>
<name>A0ABU8RY61_9SPHN</name>
<comment type="caution">
    <text evidence="1">The sequence shown here is derived from an EMBL/GenBank/DDBJ whole genome shotgun (WGS) entry which is preliminary data.</text>
</comment>
<dbReference type="EMBL" id="JBBHJZ010000002">
    <property type="protein sequence ID" value="MEJ5977616.1"/>
    <property type="molecule type" value="Genomic_DNA"/>
</dbReference>
<evidence type="ECO:0000313" key="1">
    <source>
        <dbReference type="EMBL" id="MEJ5977616.1"/>
    </source>
</evidence>
<gene>
    <name evidence="1" type="ORF">WG901_13285</name>
</gene>
<proteinExistence type="predicted"/>
<dbReference type="Proteomes" id="UP001361239">
    <property type="component" value="Unassembled WGS sequence"/>
</dbReference>
<evidence type="ECO:0000313" key="2">
    <source>
        <dbReference type="Proteomes" id="UP001361239"/>
    </source>
</evidence>
<organism evidence="1 2">
    <name type="scientific">Novosphingobium anseongense</name>
    <dbReference type="NCBI Taxonomy" id="3133436"/>
    <lineage>
        <taxon>Bacteria</taxon>
        <taxon>Pseudomonadati</taxon>
        <taxon>Pseudomonadota</taxon>
        <taxon>Alphaproteobacteria</taxon>
        <taxon>Sphingomonadales</taxon>
        <taxon>Sphingomonadaceae</taxon>
        <taxon>Novosphingobium</taxon>
    </lineage>
</organism>
<dbReference type="RefSeq" id="WP_339587548.1">
    <property type="nucleotide sequence ID" value="NZ_JBBHJZ010000002.1"/>
</dbReference>
<evidence type="ECO:0008006" key="3">
    <source>
        <dbReference type="Google" id="ProtNLM"/>
    </source>
</evidence>
<reference evidence="1 2" key="1">
    <citation type="submission" date="2024-03" db="EMBL/GenBank/DDBJ databases">
        <authorList>
            <person name="Jo J.-H."/>
        </authorList>
    </citation>
    <scope>NUCLEOTIDE SEQUENCE [LARGE SCALE GENOMIC DNA]</scope>
    <source>
        <strain evidence="1 2">PS1R-30</strain>
    </source>
</reference>